<dbReference type="EMBL" id="RYZI01000094">
    <property type="protein sequence ID" value="RWA10991.1"/>
    <property type="molecule type" value="Genomic_DNA"/>
</dbReference>
<protein>
    <submittedName>
        <fullName evidence="1">Uncharacterized protein</fullName>
    </submittedName>
</protein>
<gene>
    <name evidence="1" type="ORF">EKO27_g4119</name>
</gene>
<dbReference type="Proteomes" id="UP000286045">
    <property type="component" value="Unassembled WGS sequence"/>
</dbReference>
<evidence type="ECO:0000313" key="1">
    <source>
        <dbReference type="EMBL" id="RWA10991.1"/>
    </source>
</evidence>
<keyword evidence="2" id="KW-1185">Reference proteome</keyword>
<reference evidence="1 2" key="1">
    <citation type="submission" date="2018-12" db="EMBL/GenBank/DDBJ databases">
        <title>Draft genome sequence of Xylaria grammica IHI A82.</title>
        <authorList>
            <person name="Buettner E."/>
            <person name="Kellner H."/>
        </authorList>
    </citation>
    <scope>NUCLEOTIDE SEQUENCE [LARGE SCALE GENOMIC DNA]</scope>
    <source>
        <strain evidence="1 2">IHI A82</strain>
    </source>
</reference>
<sequence>MPVDSSYLSSEKYGYDFVVATTQASINSGLLAFLAEGNQPVVYLCFLVDPQTGNPNKQVSLDELIESSNGVNPFDIPAGTPYDDPRIAPLTTALFNIGIKMQIGLPPGVLPKNLPPMVTLGSSATDVGFNLYCSQFTVIQNSPPTGWGSPGTWNVWSQPLGTPWYITTEVNLVMADLDKQLNTPYFNNHPDEREALKRQLENLSATAFSLQQLLFDLDNASLQDLPSFGGIPSDSNAAYVLQKSWVNIYSTTAKDRGWPLLSVTATVQTPDPSQLQMTAFERQVSQLKDANGVIIQDPTAEQTNTSTLDYLCAANNNKLPGTASFSWNWMIPTEVNQQSGVISINRNTLAAHFLPQILPIARIGMLKIDPTAKANPISVSGEITLRLENYQEPTKAEVTASGENVLRLEYSYKKLSEDWAGASYCGIEVTSSYGCDVKFNNSTITVVQHIKIYMWLCFDATSQDCNVYDMTRTDTYTISVSATGGLKIVQGNSSLKDDSQDPSAGGFIDFFTGIDSAISAIKDKLHEIQITQLDAIPFDELQDFIFPGSKVFTYKSVDFSNYQDLVCAITYVDPSQSRRLLRDARATDASARALASPGLSLTYSSEMMENYAPGQLVSPTERFEALQAANGLSLLFSIDTSGALRVIKEQSGKANIGWVVGDLSSSLIASQFPGASNVTVDTFDASQSALDGTISLALAVQDSTTDWLFISLGNSSSDTSWTSRPSWTRVNFDAVAENPAGIAITNIMFTETMSGLQYIVVDIDRLGGSSKNIARYHIDPAKATGRYWVKADVPVDIEGGSYQSCVGQVRNGYVDGVYTSGQTVGEAQLVYSPIENVFGEGPPLPRRLGLPGGVLPSSIATARYSDPASEFYTFTDLFAISGTTLYRFAPDAQQDSATGQPLVTSDVLSGTDQLFAMTQSGVTTLWGTNSSNEVFYVSCQTSQLSQPGSWSAVVPVLSGIEHISPYTNKIDGGNTIFASGNGKFWRLTQASRTNAKVWRSQEIAISAPADVKPVAFNSYTTTIVINDDEQLPAADVTLEVSADSSTPFYINGLYYVVGPTPVKVPTDKSGTLTIVEASGDLNAAVLTVAIENDIISYIIDPMNYAFDKIAALNSENELRNASYPTKTTAGGYVGDPGYAPLVSSSANSGDLQVVGSRMATLRDAFNGVKPPPTTSSRRLKPTHPEVVPATQFRASPRYKDFWDDIAMAAGDLFQWLKSGVEAVIDIIKDAATDTWHFIAEIAGKVYRAVLDTVEAIVGALEWIFDVIKTAIEQLIEFVKFLFAWDDITRTKDVLYNVSKLFLKDQVNGLGEVKTLFDNEVVEVEKTLSQWAGLGDWTPLGNVASNPPAISATSAAKDQTASSMSFANHFKSNFGQLTVTESKASADVVQDTIDALLNAVSNEGAVLSAVYTKLQEVAANLTSLSVSDAIKQIAVILGEGLLSSVRVVVDALLDALSAVANTVIDLLDTKIYIPIISDILELIGVPSISFFDLFAWIGAVSFTVVYKIANGDAPFPDNSDVNALKSASSWDELAGLFGKSADGTPASKAAAITLPHEVAKVVHIAGHAVAGFTTLMGCFLVAFEAESPTGDNPFSLPGAILGGVGSALIGASEFLVPSAPIENTAVSSVSKACTAAGIISKILFSGPVQGKLAVAGSGFSTLAVNDGRATSAIVDSILVIPELFVTGWHFYELSQQPASTEQAAAIVGEVGHLTNDAARISYAVAVNVPDPLTKQEAIVVTLACRVVTAGLQTAEAFLVE</sequence>
<comment type="caution">
    <text evidence="1">The sequence shown here is derived from an EMBL/GenBank/DDBJ whole genome shotgun (WGS) entry which is preliminary data.</text>
</comment>
<proteinExistence type="predicted"/>
<name>A0A439D9B1_9PEZI</name>
<evidence type="ECO:0000313" key="2">
    <source>
        <dbReference type="Proteomes" id="UP000286045"/>
    </source>
</evidence>
<accession>A0A439D9B1</accession>
<dbReference type="STRING" id="363999.A0A439D9B1"/>
<organism evidence="1 2">
    <name type="scientific">Xylaria grammica</name>
    <dbReference type="NCBI Taxonomy" id="363999"/>
    <lineage>
        <taxon>Eukaryota</taxon>
        <taxon>Fungi</taxon>
        <taxon>Dikarya</taxon>
        <taxon>Ascomycota</taxon>
        <taxon>Pezizomycotina</taxon>
        <taxon>Sordariomycetes</taxon>
        <taxon>Xylariomycetidae</taxon>
        <taxon>Xylariales</taxon>
        <taxon>Xylariaceae</taxon>
        <taxon>Xylaria</taxon>
    </lineage>
</organism>